<accession>A0A9W3YLC4</accession>
<evidence type="ECO:0000313" key="1">
    <source>
        <dbReference type="EMBL" id="AYF85396.1"/>
    </source>
</evidence>
<gene>
    <name evidence="1" type="ORF">D7J84_31005</name>
</gene>
<proteinExistence type="predicted"/>
<protein>
    <submittedName>
        <fullName evidence="1">Uncharacterized protein</fullName>
    </submittedName>
</protein>
<reference evidence="1 2" key="1">
    <citation type="submission" date="2018-09" db="EMBL/GenBank/DDBJ databases">
        <title>Complete genome of Bacillus thuringiensis strain QZL38.</title>
        <authorList>
            <person name="Song F."/>
        </authorList>
    </citation>
    <scope>NUCLEOTIDE SEQUENCE [LARGE SCALE GENOMIC DNA]</scope>
    <source>
        <strain evidence="1 2">QZL38</strain>
        <plasmid evidence="1 2">p.1</plasmid>
    </source>
</reference>
<keyword evidence="1" id="KW-0614">Plasmid</keyword>
<sequence length="81" mass="10060">MRMYRWRATLTASGEYERLNKLKERIRKRKLHRNFTIEKQEWSSVWIGWIDSIWIAKREDRRIDVNLKEQLAKANYSPEKH</sequence>
<dbReference type="EMBL" id="CP032614">
    <property type="protein sequence ID" value="AYF85396.1"/>
    <property type="molecule type" value="Genomic_DNA"/>
</dbReference>
<evidence type="ECO:0000313" key="2">
    <source>
        <dbReference type="Proteomes" id="UP000269847"/>
    </source>
</evidence>
<organism evidence="1 2">
    <name type="scientific">Bacillus thuringiensis</name>
    <dbReference type="NCBI Taxonomy" id="1428"/>
    <lineage>
        <taxon>Bacteria</taxon>
        <taxon>Bacillati</taxon>
        <taxon>Bacillota</taxon>
        <taxon>Bacilli</taxon>
        <taxon>Bacillales</taxon>
        <taxon>Bacillaceae</taxon>
        <taxon>Bacillus</taxon>
        <taxon>Bacillus cereus group</taxon>
    </lineage>
</organism>
<dbReference type="AlphaFoldDB" id="A0A9W3YLC4"/>
<dbReference type="Proteomes" id="UP000269847">
    <property type="component" value="Plasmid p.1"/>
</dbReference>
<name>A0A9W3YLC4_BACTU</name>
<geneLocation type="plasmid" evidence="1 2">
    <name>p.1</name>
</geneLocation>
<dbReference type="RefSeq" id="WP_061884974.1">
    <property type="nucleotide sequence ID" value="NZ_CP014283.1"/>
</dbReference>